<accession>A0ABT2AT74</accession>
<dbReference type="InterPro" id="IPR037883">
    <property type="entry name" value="Knr4/Smi1-like_sf"/>
</dbReference>
<keyword evidence="3" id="KW-1185">Reference proteome</keyword>
<dbReference type="SUPFAM" id="SSF160631">
    <property type="entry name" value="SMI1/KNR4-like"/>
    <property type="match status" value="1"/>
</dbReference>
<feature type="domain" description="Knr4/Smi1-like" evidence="1">
    <location>
        <begin position="5"/>
        <end position="126"/>
    </location>
</feature>
<dbReference type="RefSeq" id="WP_258830443.1">
    <property type="nucleotide sequence ID" value="NZ_JANUHA010000029.1"/>
</dbReference>
<evidence type="ECO:0000313" key="3">
    <source>
        <dbReference type="Proteomes" id="UP001206572"/>
    </source>
</evidence>
<comment type="caution">
    <text evidence="2">The sequence shown here is derived from an EMBL/GenBank/DDBJ whole genome shotgun (WGS) entry which is preliminary data.</text>
</comment>
<reference evidence="2 3" key="1">
    <citation type="submission" date="2022-08" db="EMBL/GenBank/DDBJ databases">
        <title>Reclassification of Massilia species as members of the genera Telluria, Duganella, Pseudoduganella, Mokoshia gen. nov. and Zemynaea gen. nov. using orthogonal and non-orthogonal genome-based approaches.</title>
        <authorList>
            <person name="Bowman J.P."/>
        </authorList>
    </citation>
    <scope>NUCLEOTIDE SEQUENCE [LARGE SCALE GENOMIC DNA]</scope>
    <source>
        <strain evidence="2 3">JCM 31661</strain>
    </source>
</reference>
<evidence type="ECO:0000313" key="2">
    <source>
        <dbReference type="EMBL" id="MCS0599447.1"/>
    </source>
</evidence>
<dbReference type="Pfam" id="PF09346">
    <property type="entry name" value="SMI1_KNR4"/>
    <property type="match status" value="1"/>
</dbReference>
<proteinExistence type="predicted"/>
<evidence type="ECO:0000259" key="1">
    <source>
        <dbReference type="Pfam" id="PF09346"/>
    </source>
</evidence>
<dbReference type="Proteomes" id="UP001206572">
    <property type="component" value="Unassembled WGS sequence"/>
</dbReference>
<dbReference type="InterPro" id="IPR018958">
    <property type="entry name" value="Knr4/Smi1-like_dom"/>
</dbReference>
<gene>
    <name evidence="2" type="ORF">NX780_24160</name>
</gene>
<name>A0ABT2AT74_9BURK</name>
<protein>
    <submittedName>
        <fullName evidence="2">SMI1/KNR4 family protein</fullName>
    </submittedName>
</protein>
<dbReference type="Gene3D" id="3.40.1580.10">
    <property type="entry name" value="SMI1/KNR4-like"/>
    <property type="match status" value="1"/>
</dbReference>
<dbReference type="EMBL" id="JANUHA010000029">
    <property type="protein sequence ID" value="MCS0599447.1"/>
    <property type="molecule type" value="Genomic_DNA"/>
</dbReference>
<organism evidence="2 3">
    <name type="scientific">Massilia agri</name>
    <dbReference type="NCBI Taxonomy" id="1886785"/>
    <lineage>
        <taxon>Bacteria</taxon>
        <taxon>Pseudomonadati</taxon>
        <taxon>Pseudomonadota</taxon>
        <taxon>Betaproteobacteria</taxon>
        <taxon>Burkholderiales</taxon>
        <taxon>Oxalobacteraceae</taxon>
        <taxon>Telluria group</taxon>
        <taxon>Massilia</taxon>
    </lineage>
</organism>
<sequence length="133" mass="14188">MAFDLSEEWVIETEAQLGARLPAGYRAAMMRRNGGGIVLDGEDWALYPIRDASDRKRIARTCNDILRETAACRAWGGFPPSDLAIAGDGSGDKLVFLRNGDAYGPAPAIWRHETGGLIAQAPDIGDLSSALGA</sequence>